<accession>A0A061GKD2</accession>
<keyword evidence="1" id="KW-0812">Transmembrane</keyword>
<dbReference type="EMBL" id="CM001887">
    <property type="protein sequence ID" value="EOY29996.1"/>
    <property type="molecule type" value="Genomic_DNA"/>
</dbReference>
<gene>
    <name evidence="2" type="ORF">TCM_037352</name>
</gene>
<keyword evidence="1" id="KW-0472">Membrane</keyword>
<keyword evidence="3" id="KW-1185">Reference proteome</keyword>
<name>A0A061GKD2_THECC</name>
<keyword evidence="1" id="KW-1133">Transmembrane helix</keyword>
<sequence>MGSRQLSFSWLISDSIKSRVVSVVFTTRATGFRNSRIRMACNETKFQPLQSCLFSFGVAVTIYRLLLFLYFFLFGRLQAGSHAFHVPFMVDKASQPRTVYFSLIRLPLLLIPTSK</sequence>
<evidence type="ECO:0000313" key="3">
    <source>
        <dbReference type="Proteomes" id="UP000026915"/>
    </source>
</evidence>
<dbReference type="HOGENOM" id="CLU_2113395_0_0_1"/>
<dbReference type="AlphaFoldDB" id="A0A061GKD2"/>
<proteinExistence type="predicted"/>
<dbReference type="InParanoid" id="A0A061GKD2"/>
<evidence type="ECO:0000256" key="1">
    <source>
        <dbReference type="SAM" id="Phobius"/>
    </source>
</evidence>
<evidence type="ECO:0000313" key="2">
    <source>
        <dbReference type="EMBL" id="EOY29996.1"/>
    </source>
</evidence>
<organism evidence="2 3">
    <name type="scientific">Theobroma cacao</name>
    <name type="common">Cacao</name>
    <name type="synonym">Cocoa</name>
    <dbReference type="NCBI Taxonomy" id="3641"/>
    <lineage>
        <taxon>Eukaryota</taxon>
        <taxon>Viridiplantae</taxon>
        <taxon>Streptophyta</taxon>
        <taxon>Embryophyta</taxon>
        <taxon>Tracheophyta</taxon>
        <taxon>Spermatophyta</taxon>
        <taxon>Magnoliopsida</taxon>
        <taxon>eudicotyledons</taxon>
        <taxon>Gunneridae</taxon>
        <taxon>Pentapetalae</taxon>
        <taxon>rosids</taxon>
        <taxon>malvids</taxon>
        <taxon>Malvales</taxon>
        <taxon>Malvaceae</taxon>
        <taxon>Byttnerioideae</taxon>
        <taxon>Theobroma</taxon>
    </lineage>
</organism>
<protein>
    <recommendedName>
        <fullName evidence="4">Transmembrane protein</fullName>
    </recommendedName>
</protein>
<reference evidence="2 3" key="1">
    <citation type="journal article" date="2013" name="Genome Biol.">
        <title>The genome sequence of the most widely cultivated cacao type and its use to identify candidate genes regulating pod color.</title>
        <authorList>
            <person name="Motamayor J.C."/>
            <person name="Mockaitis K."/>
            <person name="Schmutz J."/>
            <person name="Haiminen N."/>
            <person name="Iii D.L."/>
            <person name="Cornejo O."/>
            <person name="Findley S.D."/>
            <person name="Zheng P."/>
            <person name="Utro F."/>
            <person name="Royaert S."/>
            <person name="Saski C."/>
            <person name="Jenkins J."/>
            <person name="Podicheti R."/>
            <person name="Zhao M."/>
            <person name="Scheffler B.E."/>
            <person name="Stack J.C."/>
            <person name="Feltus F.A."/>
            <person name="Mustiga G.M."/>
            <person name="Amores F."/>
            <person name="Phillips W."/>
            <person name="Marelli J.P."/>
            <person name="May G.D."/>
            <person name="Shapiro H."/>
            <person name="Ma J."/>
            <person name="Bustamante C.D."/>
            <person name="Schnell R.J."/>
            <person name="Main D."/>
            <person name="Gilbert D."/>
            <person name="Parida L."/>
            <person name="Kuhn D.N."/>
        </authorList>
    </citation>
    <scope>NUCLEOTIDE SEQUENCE [LARGE SCALE GENOMIC DNA]</scope>
    <source>
        <strain evidence="3">cv. Matina 1-6</strain>
    </source>
</reference>
<dbReference type="Gramene" id="EOY29996">
    <property type="protein sequence ID" value="EOY29996"/>
    <property type="gene ID" value="TCM_037352"/>
</dbReference>
<dbReference type="Proteomes" id="UP000026915">
    <property type="component" value="Chromosome 9"/>
</dbReference>
<feature type="transmembrane region" description="Helical" evidence="1">
    <location>
        <begin position="53"/>
        <end position="73"/>
    </location>
</feature>
<evidence type="ECO:0008006" key="4">
    <source>
        <dbReference type="Google" id="ProtNLM"/>
    </source>
</evidence>